<dbReference type="InterPro" id="IPR023631">
    <property type="entry name" value="Amidase_dom"/>
</dbReference>
<dbReference type="InterPro" id="IPR000120">
    <property type="entry name" value="Amidase"/>
</dbReference>
<protein>
    <recommendedName>
        <fullName evidence="1">Amidase domain-containing protein</fullName>
    </recommendedName>
</protein>
<dbReference type="EMBL" id="UINC01014293">
    <property type="protein sequence ID" value="SVA61069.1"/>
    <property type="molecule type" value="Genomic_DNA"/>
</dbReference>
<gene>
    <name evidence="2" type="ORF">METZ01_LOCUS113923</name>
</gene>
<evidence type="ECO:0000259" key="1">
    <source>
        <dbReference type="Pfam" id="PF01425"/>
    </source>
</evidence>
<dbReference type="PROSITE" id="PS00571">
    <property type="entry name" value="AMIDASES"/>
    <property type="match status" value="1"/>
</dbReference>
<dbReference type="Pfam" id="PF01425">
    <property type="entry name" value="Amidase"/>
    <property type="match status" value="1"/>
</dbReference>
<accession>A0A381X8I2</accession>
<dbReference type="PANTHER" id="PTHR11895:SF151">
    <property type="entry name" value="GLUTAMYL-TRNA(GLN) AMIDOTRANSFERASE SUBUNIT A"/>
    <property type="match status" value="1"/>
</dbReference>
<feature type="non-terminal residue" evidence="2">
    <location>
        <position position="312"/>
    </location>
</feature>
<feature type="domain" description="Amidase" evidence="1">
    <location>
        <begin position="30"/>
        <end position="311"/>
    </location>
</feature>
<name>A0A381X8I2_9ZZZZ</name>
<dbReference type="InterPro" id="IPR036928">
    <property type="entry name" value="AS_sf"/>
</dbReference>
<proteinExistence type="predicted"/>
<dbReference type="GO" id="GO:0003824">
    <property type="term" value="F:catalytic activity"/>
    <property type="evidence" value="ECO:0007669"/>
    <property type="project" value="InterPro"/>
</dbReference>
<dbReference type="AlphaFoldDB" id="A0A381X8I2"/>
<dbReference type="Gene3D" id="3.90.1300.10">
    <property type="entry name" value="Amidase signature (AS) domain"/>
    <property type="match status" value="1"/>
</dbReference>
<dbReference type="PANTHER" id="PTHR11895">
    <property type="entry name" value="TRANSAMIDASE"/>
    <property type="match status" value="1"/>
</dbReference>
<dbReference type="SUPFAM" id="SSF75304">
    <property type="entry name" value="Amidase signature (AS) enzymes"/>
    <property type="match status" value="1"/>
</dbReference>
<reference evidence="2" key="1">
    <citation type="submission" date="2018-05" db="EMBL/GenBank/DDBJ databases">
        <authorList>
            <person name="Lanie J.A."/>
            <person name="Ng W.-L."/>
            <person name="Kazmierczak K.M."/>
            <person name="Andrzejewski T.M."/>
            <person name="Davidsen T.M."/>
            <person name="Wayne K.J."/>
            <person name="Tettelin H."/>
            <person name="Glass J.I."/>
            <person name="Rusch D."/>
            <person name="Podicherti R."/>
            <person name="Tsui H.-C.T."/>
            <person name="Winkler M.E."/>
        </authorList>
    </citation>
    <scope>NUCLEOTIDE SEQUENCE</scope>
</reference>
<sequence>MTQINNSDLHFSSARELRSKFDDREVSSVEATKVTLDRIASLEPLLNTFITVTPENAIRDAKLADQRLLGTGQEPTPLTGVPVMIKDNFSTKDVATTAASKILKGYLPPYDGTVVSLLKQAGAVILGKGNLDEFAMGSSNETSAFGPVHNPWDTKRVPGGSSGGASAAVAAGQCFIAFGSDTGGSIRQPAAFCGVVGMKPTYGLVSRFGLLAFGSSLDQIGPLTRTVADCSDALNVISGRDHRDSTSVTAPFTDFGQELEVGIDQMNIGVPREYLVEGIEPGVRTAFEASLETLENLGANVSETSLPLTDHA</sequence>
<dbReference type="InterPro" id="IPR020556">
    <property type="entry name" value="Amidase_CS"/>
</dbReference>
<organism evidence="2">
    <name type="scientific">marine metagenome</name>
    <dbReference type="NCBI Taxonomy" id="408172"/>
    <lineage>
        <taxon>unclassified sequences</taxon>
        <taxon>metagenomes</taxon>
        <taxon>ecological metagenomes</taxon>
    </lineage>
</organism>
<evidence type="ECO:0000313" key="2">
    <source>
        <dbReference type="EMBL" id="SVA61069.1"/>
    </source>
</evidence>